<proteinExistence type="predicted"/>
<feature type="compositionally biased region" description="Basic residues" evidence="1">
    <location>
        <begin position="367"/>
        <end position="379"/>
    </location>
</feature>
<feature type="compositionally biased region" description="Low complexity" evidence="1">
    <location>
        <begin position="292"/>
        <end position="313"/>
    </location>
</feature>
<dbReference type="Proteomes" id="UP000014975">
    <property type="component" value="Unassembled WGS sequence"/>
</dbReference>
<dbReference type="STRING" id="1121439.dsat_1250"/>
<dbReference type="PATRIC" id="fig|1121439.3.peg.2634"/>
<dbReference type="InterPro" id="IPR047767">
    <property type="entry name" value="PSP1-like"/>
</dbReference>
<organism evidence="3 4">
    <name type="scientific">Alkalidesulfovibrio alkalitolerans DSM 16529</name>
    <dbReference type="NCBI Taxonomy" id="1121439"/>
    <lineage>
        <taxon>Bacteria</taxon>
        <taxon>Pseudomonadati</taxon>
        <taxon>Thermodesulfobacteriota</taxon>
        <taxon>Desulfovibrionia</taxon>
        <taxon>Desulfovibrionales</taxon>
        <taxon>Desulfovibrionaceae</taxon>
        <taxon>Alkalidesulfovibrio</taxon>
    </lineage>
</organism>
<accession>S7UE67</accession>
<dbReference type="NCBIfam" id="NF041131">
    <property type="entry name" value="RicT_YaaT_fam"/>
    <property type="match status" value="1"/>
</dbReference>
<dbReference type="Pfam" id="PF04468">
    <property type="entry name" value="PSP1"/>
    <property type="match status" value="1"/>
</dbReference>
<dbReference type="InterPro" id="IPR007557">
    <property type="entry name" value="PSP1_C"/>
</dbReference>
<dbReference type="PROSITE" id="PS51411">
    <property type="entry name" value="PSP1_C"/>
    <property type="match status" value="1"/>
</dbReference>
<comment type="caution">
    <text evidence="3">The sequence shown here is derived from an EMBL/GenBank/DDBJ whole genome shotgun (WGS) entry which is preliminary data.</text>
</comment>
<feature type="domain" description="PSP1 C-terminal" evidence="2">
    <location>
        <begin position="64"/>
        <end position="149"/>
    </location>
</feature>
<dbReference type="GO" id="GO:0005737">
    <property type="term" value="C:cytoplasm"/>
    <property type="evidence" value="ECO:0007669"/>
    <property type="project" value="TreeGrafter"/>
</dbReference>
<dbReference type="EMBL" id="ATHI01000031">
    <property type="protein sequence ID" value="EPR30528.1"/>
    <property type="molecule type" value="Genomic_DNA"/>
</dbReference>
<feature type="compositionally biased region" description="Low complexity" evidence="1">
    <location>
        <begin position="326"/>
        <end position="341"/>
    </location>
</feature>
<evidence type="ECO:0000313" key="4">
    <source>
        <dbReference type="Proteomes" id="UP000014975"/>
    </source>
</evidence>
<name>S7UE67_9BACT</name>
<protein>
    <submittedName>
        <fullName evidence="3">PSP1 domain protein</fullName>
    </submittedName>
</protein>
<dbReference type="AlphaFoldDB" id="S7UE67"/>
<feature type="region of interest" description="Disordered" evidence="1">
    <location>
        <begin position="272"/>
        <end position="386"/>
    </location>
</feature>
<dbReference type="PANTHER" id="PTHR43830">
    <property type="entry name" value="PROTEIN PSP1"/>
    <property type="match status" value="1"/>
</dbReference>
<keyword evidence="4" id="KW-1185">Reference proteome</keyword>
<evidence type="ECO:0000259" key="2">
    <source>
        <dbReference type="PROSITE" id="PS51411"/>
    </source>
</evidence>
<reference evidence="3 4" key="1">
    <citation type="journal article" date="2013" name="Genome Announc.">
        <title>Draft genome sequences for three mercury-methylating, sulfate-reducing bacteria.</title>
        <authorList>
            <person name="Brown S.D."/>
            <person name="Hurt R.A.Jr."/>
            <person name="Gilmour C.C."/>
            <person name="Elias D.A."/>
        </authorList>
    </citation>
    <scope>NUCLEOTIDE SEQUENCE [LARGE SCALE GENOMIC DNA]</scope>
    <source>
        <strain evidence="3 4">DSM 16529</strain>
    </source>
</reference>
<dbReference type="eggNOG" id="COG1774">
    <property type="taxonomic scope" value="Bacteria"/>
</dbReference>
<evidence type="ECO:0000313" key="3">
    <source>
        <dbReference type="EMBL" id="EPR30528.1"/>
    </source>
</evidence>
<evidence type="ECO:0000256" key="1">
    <source>
        <dbReference type="SAM" id="MobiDB-lite"/>
    </source>
</evidence>
<sequence length="386" mass="42919">MSSMSRVVGVKFKDYGQIYYFEADGHELSVKDWVIVETDQGRGMAQVATLGDAPMHPDGEQELKPILGVAGADDFAIKAENETLAAKAHRFCRERISERSLDMKLVEVEVFHDKSKVIFYFTAPGRVDFRELVKDLVREFRTRIELRQIGVRHETQMIGAVGNCGQLCCCRRFLRKFDPVTIKMAKEQNLFLNPSKISGMCGRLLCCLGYEQHNYENFQRRCPKLGRRFRTSQGVFKVLRSNFFRETVTVLSEEGEERDFTLDEWTEIVQSRADTPSDQVQQAAPRPPRQAPRPQAVAAAERAPEAEAPLEAPSGGGADEAGQGLVQAVSSEATSEAASEGTQEKPGPQRPRQSPAAKTGQGERKSQGRGRRPRRRGGRKGGGSGS</sequence>
<gene>
    <name evidence="3" type="ORF">dsat_1250</name>
</gene>
<dbReference type="PANTHER" id="PTHR43830:SF3">
    <property type="entry name" value="PROTEIN PSP1"/>
    <property type="match status" value="1"/>
</dbReference>